<dbReference type="InterPro" id="IPR004846">
    <property type="entry name" value="T2SS/T3SS_dom"/>
</dbReference>
<evidence type="ECO:0000256" key="6">
    <source>
        <dbReference type="ARBA" id="ARBA00022729"/>
    </source>
</evidence>
<protein>
    <submittedName>
        <fullName evidence="15">Type II secretion system secretin GspD</fullName>
    </submittedName>
</protein>
<comment type="subcellular location">
    <subcellularLocation>
        <location evidence="1 10">Cell outer membrane</location>
    </subcellularLocation>
</comment>
<dbReference type="GO" id="GO:0009279">
    <property type="term" value="C:cell outer membrane"/>
    <property type="evidence" value="ECO:0007669"/>
    <property type="project" value="UniProtKB-SubCell"/>
</dbReference>
<keyword evidence="3 10" id="KW-0813">Transport</keyword>
<dbReference type="InterPro" id="IPR013356">
    <property type="entry name" value="T2SS_GspD"/>
</dbReference>
<evidence type="ECO:0000256" key="11">
    <source>
        <dbReference type="SAM" id="MobiDB-lite"/>
    </source>
</evidence>
<evidence type="ECO:0000256" key="5">
    <source>
        <dbReference type="ARBA" id="ARBA00022692"/>
    </source>
</evidence>
<feature type="domain" description="NolW-like" evidence="13">
    <location>
        <begin position="198"/>
        <end position="262"/>
    </location>
</feature>
<evidence type="ECO:0000313" key="16">
    <source>
        <dbReference type="Proteomes" id="UP001302316"/>
    </source>
</evidence>
<evidence type="ECO:0000256" key="7">
    <source>
        <dbReference type="ARBA" id="ARBA00022927"/>
    </source>
</evidence>
<dbReference type="InterPro" id="IPR050810">
    <property type="entry name" value="Bact_Secretion_Sys_Channel"/>
</dbReference>
<feature type="domain" description="GspD-like N0" evidence="14">
    <location>
        <begin position="38"/>
        <end position="107"/>
    </location>
</feature>
<evidence type="ECO:0000256" key="1">
    <source>
        <dbReference type="ARBA" id="ARBA00004442"/>
    </source>
</evidence>
<keyword evidence="6" id="KW-0732">Signal</keyword>
<proteinExistence type="inferred from homology"/>
<evidence type="ECO:0000256" key="3">
    <source>
        <dbReference type="ARBA" id="ARBA00022448"/>
    </source>
</evidence>
<dbReference type="Pfam" id="PF03958">
    <property type="entry name" value="Secretin_N"/>
    <property type="match status" value="3"/>
</dbReference>
<evidence type="ECO:0000259" key="12">
    <source>
        <dbReference type="Pfam" id="PF00263"/>
    </source>
</evidence>
<dbReference type="InterPro" id="IPR049371">
    <property type="entry name" value="GspD-like_N0"/>
</dbReference>
<feature type="domain" description="NolW-like" evidence="13">
    <location>
        <begin position="134"/>
        <end position="193"/>
    </location>
</feature>
<feature type="compositionally biased region" description="Basic and acidic residues" evidence="11">
    <location>
        <begin position="655"/>
        <end position="673"/>
    </location>
</feature>
<evidence type="ECO:0000259" key="14">
    <source>
        <dbReference type="Pfam" id="PF21305"/>
    </source>
</evidence>
<reference evidence="15 16" key="1">
    <citation type="submission" date="2023-12" db="EMBL/GenBank/DDBJ databases">
        <title>Whole-genome sequencing of halo(alkali)philic microorganisms from hypersaline lakes.</title>
        <authorList>
            <person name="Sorokin D.Y."/>
            <person name="Merkel A.Y."/>
            <person name="Messina E."/>
            <person name="Yakimov M."/>
        </authorList>
    </citation>
    <scope>NUCLEOTIDE SEQUENCE [LARGE SCALE GENOMIC DNA]</scope>
    <source>
        <strain evidence="15 16">AB-CW1</strain>
    </source>
</reference>
<sequence length="683" mass="74212">MSKQSLEKKTTRPARMLAMTLALLLLMPAWAMAEKVTLNYKEADIREVANTISDVTGKNFIIDPRVKGRITVTSSRPIAPDDVYDTFLSILQVHGFAAMESGNTIKIVPSSDARQMPGSELDASTVHFSDEIETRVIQLEHVPAAQLVPILRPLVPQHSHLAAVAVSNMIVIADRTANVERIQQLIRRIDRAKDDEIEVIRLEHASASEVVRVLTSMDRRDRAEDGVPLSLVADERSNSVLLGGGQSERMRMRALISHLDTPLEAGGNTQVRYLRYSDASTLSEVLRSHIENGDDAREGERVSIVPDEGTNSLVITAPPRQMREINSVIEKLDIRRAQVLVEAIIVEVSEDKTGELGVTWAAVDESGSNPFGITRFPQSGADIGTIGGAVAAGAPEQGLQAAGDGLLFGVGRTRAGGLDFAALFRALAGDSKTNILSTPTLLTMDNEEAEITVGQQVPFITGSFSGPGAGRGGDRGDQRGGGVGTGFGNPFQTIQREDVGISLKITPRINEGDAVFLDIEQEVSSIAGGVSGAADLITNKRSINTRVIVEDGEVIVLGGLIDEQLREQEQRVPILGAIPVLGNLFKSTSTSSEKRNLMVFLKPVILRGPDESRFYTEAKYNRIRDVQAGDRSRVPLIHGARRPQLEPLEQFRYTPHHDQDENDGSSRRGPRLDMEDEDNDGDD</sequence>
<feature type="domain" description="Type II/III secretion system secretin-like" evidence="12">
    <location>
        <begin position="426"/>
        <end position="607"/>
    </location>
</feature>
<dbReference type="PROSITE" id="PS00875">
    <property type="entry name" value="T2SP_D"/>
    <property type="match status" value="1"/>
</dbReference>
<keyword evidence="9" id="KW-0998">Cell outer membrane</keyword>
<dbReference type="Proteomes" id="UP001302316">
    <property type="component" value="Unassembled WGS sequence"/>
</dbReference>
<keyword evidence="16" id="KW-1185">Reference proteome</keyword>
<dbReference type="PANTHER" id="PTHR30332:SF24">
    <property type="entry name" value="SECRETIN GSPD-RELATED"/>
    <property type="match status" value="1"/>
</dbReference>
<dbReference type="NCBIfam" id="TIGR02517">
    <property type="entry name" value="type_II_gspD"/>
    <property type="match status" value="1"/>
</dbReference>
<dbReference type="RefSeq" id="WP_346053038.1">
    <property type="nucleotide sequence ID" value="NZ_JAYGII010000044.1"/>
</dbReference>
<feature type="region of interest" description="Disordered" evidence="11">
    <location>
        <begin position="467"/>
        <end position="489"/>
    </location>
</feature>
<evidence type="ECO:0000256" key="2">
    <source>
        <dbReference type="ARBA" id="ARBA00006980"/>
    </source>
</evidence>
<evidence type="ECO:0000313" key="15">
    <source>
        <dbReference type="EMBL" id="MEA5446636.1"/>
    </source>
</evidence>
<dbReference type="InterPro" id="IPR004845">
    <property type="entry name" value="T2SS_GspD_CS"/>
</dbReference>
<dbReference type="PANTHER" id="PTHR30332">
    <property type="entry name" value="PROBABLE GENERAL SECRETION PATHWAY PROTEIN D"/>
    <property type="match status" value="1"/>
</dbReference>
<keyword evidence="5" id="KW-0812">Transmembrane</keyword>
<feature type="compositionally biased region" description="Acidic residues" evidence="11">
    <location>
        <begin position="674"/>
        <end position="683"/>
    </location>
</feature>
<dbReference type="AlphaFoldDB" id="A0AAP6MNG1"/>
<evidence type="ECO:0000259" key="13">
    <source>
        <dbReference type="Pfam" id="PF03958"/>
    </source>
</evidence>
<keyword evidence="7" id="KW-0653">Protein transport</keyword>
<evidence type="ECO:0000256" key="10">
    <source>
        <dbReference type="RuleBase" id="RU004004"/>
    </source>
</evidence>
<dbReference type="Gene3D" id="3.30.1370.120">
    <property type="match status" value="3"/>
</dbReference>
<dbReference type="GO" id="GO:0015628">
    <property type="term" value="P:protein secretion by the type II secretion system"/>
    <property type="evidence" value="ECO:0007669"/>
    <property type="project" value="InterPro"/>
</dbReference>
<keyword evidence="8" id="KW-0472">Membrane</keyword>
<organism evidence="15 16">
    <name type="scientific">Natronospira elongata</name>
    <dbReference type="NCBI Taxonomy" id="3110268"/>
    <lineage>
        <taxon>Bacteria</taxon>
        <taxon>Pseudomonadati</taxon>
        <taxon>Pseudomonadota</taxon>
        <taxon>Gammaproteobacteria</taxon>
        <taxon>Natronospirales</taxon>
        <taxon>Natronospiraceae</taxon>
        <taxon>Natronospira</taxon>
    </lineage>
</organism>
<dbReference type="EMBL" id="JAYGII010000044">
    <property type="protein sequence ID" value="MEA5446636.1"/>
    <property type="molecule type" value="Genomic_DNA"/>
</dbReference>
<dbReference type="InterPro" id="IPR038591">
    <property type="entry name" value="NolW-like_sf"/>
</dbReference>
<comment type="caution">
    <text evidence="15">The sequence shown here is derived from an EMBL/GenBank/DDBJ whole genome shotgun (WGS) entry which is preliminary data.</text>
</comment>
<gene>
    <name evidence="15" type="primary">gspD</name>
    <name evidence="15" type="ORF">VCB98_12485</name>
</gene>
<feature type="region of interest" description="Disordered" evidence="11">
    <location>
        <begin position="634"/>
        <end position="683"/>
    </location>
</feature>
<evidence type="ECO:0000256" key="9">
    <source>
        <dbReference type="ARBA" id="ARBA00023237"/>
    </source>
</evidence>
<keyword evidence="4" id="KW-1134">Transmembrane beta strand</keyword>
<dbReference type="GO" id="GO:0015627">
    <property type="term" value="C:type II protein secretion system complex"/>
    <property type="evidence" value="ECO:0007669"/>
    <property type="project" value="InterPro"/>
</dbReference>
<feature type="domain" description="NolW-like" evidence="13">
    <location>
        <begin position="269"/>
        <end position="338"/>
    </location>
</feature>
<dbReference type="Pfam" id="PF00263">
    <property type="entry name" value="Secretin"/>
    <property type="match status" value="1"/>
</dbReference>
<evidence type="ECO:0000256" key="8">
    <source>
        <dbReference type="ARBA" id="ARBA00023136"/>
    </source>
</evidence>
<accession>A0AAP6MNG1</accession>
<dbReference type="PRINTS" id="PR00811">
    <property type="entry name" value="BCTERIALGSPD"/>
</dbReference>
<comment type="similarity">
    <text evidence="2">Belongs to the bacterial secretin family. GSP D subfamily.</text>
</comment>
<dbReference type="InterPro" id="IPR001775">
    <property type="entry name" value="GspD/PilQ"/>
</dbReference>
<dbReference type="InterPro" id="IPR005644">
    <property type="entry name" value="NolW-like"/>
</dbReference>
<dbReference type="Pfam" id="PF21305">
    <property type="entry name" value="type_II_gspD_N0"/>
    <property type="match status" value="1"/>
</dbReference>
<evidence type="ECO:0000256" key="4">
    <source>
        <dbReference type="ARBA" id="ARBA00022452"/>
    </source>
</evidence>
<name>A0AAP6MNG1_9GAMM</name>